<accession>A0A0P6W7B6</accession>
<comment type="caution">
    <text evidence="3">The sequence shown here is derived from an EMBL/GenBank/DDBJ whole genome shotgun (WGS) entry which is preliminary data.</text>
</comment>
<proteinExistence type="predicted"/>
<name>A0A0P6W7B6_9HYPH</name>
<dbReference type="STRING" id="665126.ABB55_24770"/>
<reference evidence="3 4" key="1">
    <citation type="submission" date="2015-09" db="EMBL/GenBank/DDBJ databases">
        <authorList>
            <person name="Jackson K.R."/>
            <person name="Lunt B.L."/>
            <person name="Fisher J.N.B."/>
            <person name="Gardner A.V."/>
            <person name="Bailey M.E."/>
            <person name="Deus L.M."/>
            <person name="Earl A.S."/>
            <person name="Gibby P.D."/>
            <person name="Hartmann K.A."/>
            <person name="Liu J.E."/>
            <person name="Manci A.M."/>
            <person name="Nielsen D.A."/>
            <person name="Solomon M.B."/>
            <person name="Breakwell D.P."/>
            <person name="Burnett S.H."/>
            <person name="Grose J.H."/>
        </authorList>
    </citation>
    <scope>NUCLEOTIDE SEQUENCE [LARGE SCALE GENOMIC DNA]</scope>
    <source>
        <strain evidence="3 4">16</strain>
    </source>
</reference>
<feature type="chain" id="PRO_5006132145" description="DUF4384 domain-containing protein" evidence="1">
    <location>
        <begin position="26"/>
        <end position="395"/>
    </location>
</feature>
<dbReference type="EMBL" id="LJYW01000001">
    <property type="protein sequence ID" value="KPL55040.1"/>
    <property type="molecule type" value="Genomic_DNA"/>
</dbReference>
<dbReference type="Proteomes" id="UP000048984">
    <property type="component" value="Unassembled WGS sequence"/>
</dbReference>
<dbReference type="InterPro" id="IPR025493">
    <property type="entry name" value="DUF4384"/>
</dbReference>
<evidence type="ECO:0000259" key="2">
    <source>
        <dbReference type="Pfam" id="PF14326"/>
    </source>
</evidence>
<feature type="domain" description="DUF4384" evidence="2">
    <location>
        <begin position="269"/>
        <end position="348"/>
    </location>
</feature>
<dbReference type="Pfam" id="PF14326">
    <property type="entry name" value="DUF4384"/>
    <property type="match status" value="2"/>
</dbReference>
<reference evidence="3 4" key="2">
    <citation type="submission" date="2015-10" db="EMBL/GenBank/DDBJ databases">
        <title>Draft Genome Sequence of Prosthecomicrobium hirschii ATCC 27832.</title>
        <authorList>
            <person name="Daniel J."/>
            <person name="Givan S.A."/>
            <person name="Brun Y.V."/>
            <person name="Brown P.J."/>
        </authorList>
    </citation>
    <scope>NUCLEOTIDE SEQUENCE [LARGE SCALE GENOMIC DNA]</scope>
    <source>
        <strain evidence="3 4">16</strain>
    </source>
</reference>
<feature type="domain" description="DUF4384" evidence="2">
    <location>
        <begin position="61"/>
        <end position="141"/>
    </location>
</feature>
<keyword evidence="4" id="KW-1185">Reference proteome</keyword>
<evidence type="ECO:0000313" key="4">
    <source>
        <dbReference type="Proteomes" id="UP000048984"/>
    </source>
</evidence>
<dbReference type="AlphaFoldDB" id="A0A0P6W7B6"/>
<evidence type="ECO:0000313" key="3">
    <source>
        <dbReference type="EMBL" id="KPL55040.1"/>
    </source>
</evidence>
<dbReference type="PANTHER" id="PTHR36194">
    <property type="entry name" value="S-LAYER-LIKE PROTEIN"/>
    <property type="match status" value="1"/>
</dbReference>
<evidence type="ECO:0000256" key="1">
    <source>
        <dbReference type="SAM" id="SignalP"/>
    </source>
</evidence>
<gene>
    <name evidence="3" type="ORF">ABB55_24770</name>
</gene>
<sequence length="395" mass="39934">MRHSIAVAGLAALLLASAAAVPASAQTVRDLSVVQSQAYEAVKPRPGPLTVLTLLDRADATYAVGESVRLGVKVSEDAFVTVVNVGASGRVTQLFPNAYQPDNRVRAGETLEIPAPGSGAKITVGGQTGAELIKVIATSKPVQIFADKELAGSGMFRSLTGDVDALNRDLAVVAAKPPEETRVAIANQIIRTIPSRLPGGPMPGTILIVPTPPAPAGVSGVVSVPNPGVPVPVPGVAVPGGAPGVVVPVAVAPSAVPTFPLMLAADKASYRVGEPLVIAVTSVAPCHLTVVSANSNGQVRQLFPTALMPNPLVQPGQTLFVSGGGAPQTVVATGPALETVTALCTSDPRPITPVKTAGEPFAEADKAALDRDLAVVPTKPAPQLGLARVTIQVTP</sequence>
<protein>
    <recommendedName>
        <fullName evidence="2">DUF4384 domain-containing protein</fullName>
    </recommendedName>
</protein>
<keyword evidence="1" id="KW-0732">Signal</keyword>
<dbReference type="RefSeq" id="WP_054361207.1">
    <property type="nucleotide sequence ID" value="NZ_LJYW01000001.1"/>
</dbReference>
<dbReference type="PANTHER" id="PTHR36194:SF1">
    <property type="entry name" value="S-LAYER-LIKE PROTEIN"/>
    <property type="match status" value="1"/>
</dbReference>
<feature type="signal peptide" evidence="1">
    <location>
        <begin position="1"/>
        <end position="25"/>
    </location>
</feature>
<organism evidence="3 4">
    <name type="scientific">Prosthecodimorpha hirschii</name>
    <dbReference type="NCBI Taxonomy" id="665126"/>
    <lineage>
        <taxon>Bacteria</taxon>
        <taxon>Pseudomonadati</taxon>
        <taxon>Pseudomonadota</taxon>
        <taxon>Alphaproteobacteria</taxon>
        <taxon>Hyphomicrobiales</taxon>
        <taxon>Ancalomicrobiaceae</taxon>
        <taxon>Prosthecodimorpha</taxon>
    </lineage>
</organism>